<evidence type="ECO:0000313" key="1">
    <source>
        <dbReference type="EMBL" id="RMO42806.1"/>
    </source>
</evidence>
<evidence type="ECO:0000313" key="2">
    <source>
        <dbReference type="Proteomes" id="UP000280599"/>
    </source>
</evidence>
<dbReference type="EMBL" id="RBPT01000313">
    <property type="protein sequence ID" value="RMO42806.1"/>
    <property type="molecule type" value="Genomic_DNA"/>
</dbReference>
<comment type="caution">
    <text evidence="1">The sequence shown here is derived from an EMBL/GenBank/DDBJ whole genome shotgun (WGS) entry which is preliminary data.</text>
</comment>
<reference evidence="1 2" key="1">
    <citation type="submission" date="2018-08" db="EMBL/GenBank/DDBJ databases">
        <title>Recombination of ecologically and evolutionarily significant loci maintains genetic cohesion in the Pseudomonas syringae species complex.</title>
        <authorList>
            <person name="Dillon M."/>
            <person name="Thakur S."/>
            <person name="Almeida R.N.D."/>
            <person name="Weir B.S."/>
            <person name="Guttman D.S."/>
        </authorList>
    </citation>
    <scope>NUCLEOTIDE SEQUENCE [LARGE SCALE GENOMIC DNA]</scope>
    <source>
        <strain evidence="1 2">ICMP 867</strain>
    </source>
</reference>
<protein>
    <submittedName>
        <fullName evidence="1">Uncharacterized protein</fullName>
    </submittedName>
</protein>
<sequence length="53" mass="5942">MVLPAEDIIIEREMRSSGPSITIHTSVGEVNEKRVMQLHGLSSEEAQAFFVRD</sequence>
<dbReference type="Proteomes" id="UP000280599">
    <property type="component" value="Unassembled WGS sequence"/>
</dbReference>
<accession>A0A3M3VB75</accession>
<proteinExistence type="predicted"/>
<gene>
    <name evidence="1" type="ORF">ALQ41_200160</name>
</gene>
<organism evidence="1 2">
    <name type="scientific">Pseudomonas savastanoi pv. glycinea</name>
    <name type="common">Pseudomonas syringae pv. glycinea</name>
    <dbReference type="NCBI Taxonomy" id="318"/>
    <lineage>
        <taxon>Bacteria</taxon>
        <taxon>Pseudomonadati</taxon>
        <taxon>Pseudomonadota</taxon>
        <taxon>Gammaproteobacteria</taxon>
        <taxon>Pseudomonadales</taxon>
        <taxon>Pseudomonadaceae</taxon>
        <taxon>Pseudomonas</taxon>
    </lineage>
</organism>
<dbReference type="AlphaFoldDB" id="A0A3M3VB75"/>
<name>A0A3M3VB75_PSESG</name>